<sequence length="138" mass="15634">MIIRKKYRTLMAITSMLIAGQMVTAQADEFTDKDLVRWQQEYMAVVGKGDKLFHGGLDSKNTVSCDQCHPNAANTHPETYPKFQQQLGRVAELWEMINWCIQNPLESEPLAADDPRMTALQAYIAEERKGAILQPGKH</sequence>
<feature type="domain" description="Cytochrome c" evidence="4">
    <location>
        <begin position="44"/>
        <end position="138"/>
    </location>
</feature>
<dbReference type="GO" id="GO:0009055">
    <property type="term" value="F:electron transfer activity"/>
    <property type="evidence" value="ECO:0007669"/>
    <property type="project" value="InterPro"/>
</dbReference>
<dbReference type="InterPro" id="IPR036909">
    <property type="entry name" value="Cyt_c-like_dom_sf"/>
</dbReference>
<dbReference type="GO" id="GO:0046872">
    <property type="term" value="F:metal ion binding"/>
    <property type="evidence" value="ECO:0007669"/>
    <property type="project" value="UniProtKB-KW"/>
</dbReference>
<keyword evidence="2" id="KW-0479">Metal-binding</keyword>
<dbReference type="PROSITE" id="PS51007">
    <property type="entry name" value="CYTC"/>
    <property type="match status" value="1"/>
</dbReference>
<dbReference type="GO" id="GO:0020037">
    <property type="term" value="F:heme binding"/>
    <property type="evidence" value="ECO:0007669"/>
    <property type="project" value="InterPro"/>
</dbReference>
<accession>A0A3B0YZJ6</accession>
<evidence type="ECO:0000313" key="5">
    <source>
        <dbReference type="EMBL" id="VAW82130.1"/>
    </source>
</evidence>
<reference evidence="5" key="1">
    <citation type="submission" date="2018-06" db="EMBL/GenBank/DDBJ databases">
        <authorList>
            <person name="Zhirakovskaya E."/>
        </authorList>
    </citation>
    <scope>NUCLEOTIDE SEQUENCE</scope>
</reference>
<dbReference type="Gene3D" id="1.10.760.10">
    <property type="entry name" value="Cytochrome c-like domain"/>
    <property type="match status" value="1"/>
</dbReference>
<keyword evidence="3" id="KW-0408">Iron</keyword>
<dbReference type="SUPFAM" id="SSF46626">
    <property type="entry name" value="Cytochrome c"/>
    <property type="match status" value="1"/>
</dbReference>
<evidence type="ECO:0000256" key="3">
    <source>
        <dbReference type="ARBA" id="ARBA00023004"/>
    </source>
</evidence>
<organism evidence="5">
    <name type="scientific">hydrothermal vent metagenome</name>
    <dbReference type="NCBI Taxonomy" id="652676"/>
    <lineage>
        <taxon>unclassified sequences</taxon>
        <taxon>metagenomes</taxon>
        <taxon>ecological metagenomes</taxon>
    </lineage>
</organism>
<dbReference type="AlphaFoldDB" id="A0A3B0YZJ6"/>
<evidence type="ECO:0000256" key="1">
    <source>
        <dbReference type="ARBA" id="ARBA00022617"/>
    </source>
</evidence>
<evidence type="ECO:0000259" key="4">
    <source>
        <dbReference type="PROSITE" id="PS51007"/>
    </source>
</evidence>
<name>A0A3B0YZJ6_9ZZZZ</name>
<keyword evidence="1" id="KW-0349">Heme</keyword>
<dbReference type="Pfam" id="PF21342">
    <property type="entry name" value="SoxA-TsdA_cyt-c"/>
    <property type="match status" value="1"/>
</dbReference>
<dbReference type="InterPro" id="IPR009056">
    <property type="entry name" value="Cyt_c-like_dom"/>
</dbReference>
<protein>
    <recommendedName>
        <fullName evidence="4">Cytochrome c domain-containing protein</fullName>
    </recommendedName>
</protein>
<proteinExistence type="predicted"/>
<dbReference type="EMBL" id="UOFM01000450">
    <property type="protein sequence ID" value="VAW82130.1"/>
    <property type="molecule type" value="Genomic_DNA"/>
</dbReference>
<gene>
    <name evidence="5" type="ORF">MNBD_GAMMA14-1950</name>
</gene>
<evidence type="ECO:0000256" key="2">
    <source>
        <dbReference type="ARBA" id="ARBA00022723"/>
    </source>
</evidence>